<name>A0ACC6PWH1_9ACTN</name>
<accession>A0ACC6PWH1</accession>
<gene>
    <name evidence="1" type="ORF">WKI67_20080</name>
</gene>
<reference evidence="1" key="1">
    <citation type="submission" date="2024-03" db="EMBL/GenBank/DDBJ databases">
        <title>Novel Streptomyces species of biotechnological and ecological value are a feature of Machair soil.</title>
        <authorList>
            <person name="Prole J.R."/>
            <person name="Goodfellow M."/>
            <person name="Allenby N."/>
            <person name="Ward A.C."/>
        </authorList>
    </citation>
    <scope>NUCLEOTIDE SEQUENCE</scope>
    <source>
        <strain evidence="1">MS2.AVA.5</strain>
    </source>
</reference>
<dbReference type="EMBL" id="JBBKAJ010000022">
    <property type="protein sequence ID" value="MEJ8635679.1"/>
    <property type="molecule type" value="Genomic_DNA"/>
</dbReference>
<keyword evidence="2" id="KW-1185">Reference proteome</keyword>
<evidence type="ECO:0000313" key="2">
    <source>
        <dbReference type="Proteomes" id="UP001377168"/>
    </source>
</evidence>
<protein>
    <submittedName>
        <fullName evidence="1">Uncharacterized protein</fullName>
    </submittedName>
</protein>
<organism evidence="1 2">
    <name type="scientific">Streptomyces achmelvichensis</name>
    <dbReference type="NCBI Taxonomy" id="3134111"/>
    <lineage>
        <taxon>Bacteria</taxon>
        <taxon>Bacillati</taxon>
        <taxon>Actinomycetota</taxon>
        <taxon>Actinomycetes</taxon>
        <taxon>Kitasatosporales</taxon>
        <taxon>Streptomycetaceae</taxon>
        <taxon>Streptomyces</taxon>
    </lineage>
</organism>
<dbReference type="Proteomes" id="UP001377168">
    <property type="component" value="Unassembled WGS sequence"/>
</dbReference>
<evidence type="ECO:0000313" key="1">
    <source>
        <dbReference type="EMBL" id="MEJ8635679.1"/>
    </source>
</evidence>
<sequence length="400" mass="42762">MTALRPPETAEEAPARSRPGSWWAVVRLRAAEARLRPAAVRGLHALRRLFPELWLRASGRAGGGTPTAGFLRRRMVVLPALAVIALALSGAAYTDIHDRTERLRDRCAPALVDLARARTSLELAQAQASTRLNTGDRPGMVALGETYRSRLTEATQSLGRVAQSGALRKAQEQELRVVSGLVVGYGDKIAWAERHRATPVLRKAGVAYADDMLRGRVGTVSDSDEMPPTSILDRIAGLERDLHRENGDLAAWSPLTLTAAAAAALATALFAFVLVGTSVFLRDRLRLVSVQLAAAAVPVLVTPVLLAAAGAEEHGAQVQVRRDLGVLERVTAGREAPRLIEATAHRTDTVMRGATPDTWSLTAGIASAAAGTGALACGVTLYLYVRPYPPARPRRKYPDA</sequence>
<comment type="caution">
    <text evidence="1">The sequence shown here is derived from an EMBL/GenBank/DDBJ whole genome shotgun (WGS) entry which is preliminary data.</text>
</comment>
<proteinExistence type="predicted"/>